<dbReference type="EMBL" id="JBHTAR010000011">
    <property type="protein sequence ID" value="MFC7200451.1"/>
    <property type="molecule type" value="Genomic_DNA"/>
</dbReference>
<dbReference type="Proteomes" id="UP001596447">
    <property type="component" value="Unassembled WGS sequence"/>
</dbReference>
<reference evidence="2 3" key="1">
    <citation type="journal article" date="2019" name="Int. J. Syst. Evol. Microbiol.">
        <title>The Global Catalogue of Microorganisms (GCM) 10K type strain sequencing project: providing services to taxonomists for standard genome sequencing and annotation.</title>
        <authorList>
            <consortium name="The Broad Institute Genomics Platform"/>
            <consortium name="The Broad Institute Genome Sequencing Center for Infectious Disease"/>
            <person name="Wu L."/>
            <person name="Ma J."/>
        </authorList>
    </citation>
    <scope>NUCLEOTIDE SEQUENCE [LARGE SCALE GENOMIC DNA]</scope>
    <source>
        <strain evidence="2 3">XZGYJ-43</strain>
    </source>
</reference>
<evidence type="ECO:0000313" key="3">
    <source>
        <dbReference type="Proteomes" id="UP001596447"/>
    </source>
</evidence>
<keyword evidence="1" id="KW-0472">Membrane</keyword>
<dbReference type="RefSeq" id="WP_382268439.1">
    <property type="nucleotide sequence ID" value="NZ_JBHTAR010000011.1"/>
</dbReference>
<feature type="transmembrane region" description="Helical" evidence="1">
    <location>
        <begin position="82"/>
        <end position="102"/>
    </location>
</feature>
<comment type="caution">
    <text evidence="2">The sequence shown here is derived from an EMBL/GenBank/DDBJ whole genome shotgun (WGS) entry which is preliminary data.</text>
</comment>
<proteinExistence type="predicted"/>
<dbReference type="AlphaFoldDB" id="A0ABD5Z5L4"/>
<keyword evidence="3" id="KW-1185">Reference proteome</keyword>
<protein>
    <submittedName>
        <fullName evidence="2">Uncharacterized protein</fullName>
    </submittedName>
</protein>
<evidence type="ECO:0000313" key="2">
    <source>
        <dbReference type="EMBL" id="MFC7200451.1"/>
    </source>
</evidence>
<name>A0ABD5Z5L4_9EURY</name>
<sequence>MDTSTEEPPNPLLPFLAVGVVLAAVAVLRSSRTPLLATGGWMIFVGLVGYAKGLHSVIVPAVVTVPMYLTFAAITAEPLTGFGALLWGLALYGVLVVGQRLVANATFERGDV</sequence>
<accession>A0ABD5Z5L4</accession>
<keyword evidence="1" id="KW-1133">Transmembrane helix</keyword>
<evidence type="ECO:0000256" key="1">
    <source>
        <dbReference type="SAM" id="Phobius"/>
    </source>
</evidence>
<organism evidence="2 3">
    <name type="scientific">Halospeciosus flavus</name>
    <dbReference type="NCBI Taxonomy" id="3032283"/>
    <lineage>
        <taxon>Archaea</taxon>
        <taxon>Methanobacteriati</taxon>
        <taxon>Methanobacteriota</taxon>
        <taxon>Stenosarchaea group</taxon>
        <taxon>Halobacteria</taxon>
        <taxon>Halobacteriales</taxon>
        <taxon>Halobacteriaceae</taxon>
        <taxon>Halospeciosus</taxon>
    </lineage>
</organism>
<gene>
    <name evidence="2" type="ORF">ACFQJ9_13685</name>
</gene>
<feature type="transmembrane region" description="Helical" evidence="1">
    <location>
        <begin position="12"/>
        <end position="28"/>
    </location>
</feature>
<keyword evidence="1" id="KW-0812">Transmembrane</keyword>